<dbReference type="EC" id="4.2.99.18" evidence="2"/>
<keyword evidence="6 11" id="KW-0456">Lyase</keyword>
<keyword evidence="12" id="KW-1185">Reference proteome</keyword>
<dbReference type="PANTHER" id="PTHR10242:SF2">
    <property type="entry name" value="N-GLYCOSYLASE_DNA LYASE"/>
    <property type="match status" value="1"/>
</dbReference>
<keyword evidence="3" id="KW-0227">DNA damage</keyword>
<evidence type="ECO:0000256" key="9">
    <source>
        <dbReference type="ARBA" id="ARBA00044632"/>
    </source>
</evidence>
<dbReference type="InterPro" id="IPR052054">
    <property type="entry name" value="Oxidative_DNA_repair_enzyme"/>
</dbReference>
<evidence type="ECO:0000256" key="6">
    <source>
        <dbReference type="ARBA" id="ARBA00023239"/>
    </source>
</evidence>
<dbReference type="InterPro" id="IPR012904">
    <property type="entry name" value="OGG_N"/>
</dbReference>
<keyword evidence="4" id="KW-0378">Hydrolase</keyword>
<dbReference type="Pfam" id="PF07934">
    <property type="entry name" value="OGG_N"/>
    <property type="match status" value="1"/>
</dbReference>
<keyword evidence="8" id="KW-0326">Glycosidase</keyword>
<comment type="caution">
    <text evidence="11">The sequence shown here is derived from an EMBL/GenBank/DDBJ whole genome shotgun (WGS) entry which is preliminary data.</text>
</comment>
<proteinExistence type="inferred from homology"/>
<dbReference type="EMBL" id="SMAE01000001">
    <property type="protein sequence ID" value="TCS91545.1"/>
    <property type="molecule type" value="Genomic_DNA"/>
</dbReference>
<dbReference type="AlphaFoldDB" id="A0A4R3L057"/>
<reference evidence="11 12" key="1">
    <citation type="submission" date="2019-03" db="EMBL/GenBank/DDBJ databases">
        <title>Genomic Encyclopedia of Type Strains, Phase IV (KMG-IV): sequencing the most valuable type-strain genomes for metagenomic binning, comparative biology and taxonomic classification.</title>
        <authorList>
            <person name="Goeker M."/>
        </authorList>
    </citation>
    <scope>NUCLEOTIDE SEQUENCE [LARGE SCALE GENOMIC DNA]</scope>
    <source>
        <strain evidence="11 12">DSM 26752</strain>
    </source>
</reference>
<evidence type="ECO:0000256" key="3">
    <source>
        <dbReference type="ARBA" id="ARBA00022763"/>
    </source>
</evidence>
<dbReference type="GO" id="GO:0006284">
    <property type="term" value="P:base-excision repair"/>
    <property type="evidence" value="ECO:0007669"/>
    <property type="project" value="InterPro"/>
</dbReference>
<evidence type="ECO:0000256" key="1">
    <source>
        <dbReference type="ARBA" id="ARBA00010679"/>
    </source>
</evidence>
<dbReference type="SMART" id="SM00478">
    <property type="entry name" value="ENDO3c"/>
    <property type="match status" value="1"/>
</dbReference>
<dbReference type="Pfam" id="PF00730">
    <property type="entry name" value="HhH-GPD"/>
    <property type="match status" value="1"/>
</dbReference>
<dbReference type="SUPFAM" id="SSF48150">
    <property type="entry name" value="DNA-glycosylase"/>
    <property type="match status" value="1"/>
</dbReference>
<dbReference type="SUPFAM" id="SSF55945">
    <property type="entry name" value="TATA-box binding protein-like"/>
    <property type="match status" value="1"/>
</dbReference>
<dbReference type="Gene3D" id="3.30.310.260">
    <property type="match status" value="1"/>
</dbReference>
<evidence type="ECO:0000256" key="8">
    <source>
        <dbReference type="ARBA" id="ARBA00023295"/>
    </source>
</evidence>
<dbReference type="CDD" id="cd00056">
    <property type="entry name" value="ENDO3c"/>
    <property type="match status" value="1"/>
</dbReference>
<evidence type="ECO:0000256" key="5">
    <source>
        <dbReference type="ARBA" id="ARBA00023204"/>
    </source>
</evidence>
<dbReference type="Gene3D" id="1.10.1670.10">
    <property type="entry name" value="Helix-hairpin-Helix base-excision DNA repair enzymes (C-terminal)"/>
    <property type="match status" value="1"/>
</dbReference>
<dbReference type="InterPro" id="IPR023170">
    <property type="entry name" value="HhH_base_excis_C"/>
</dbReference>
<dbReference type="RefSeq" id="WP_132025244.1">
    <property type="nucleotide sequence ID" value="NZ_CP068564.1"/>
</dbReference>
<protein>
    <recommendedName>
        <fullName evidence="2">DNA-(apurinic or apyrimidinic site) lyase</fullName>
        <ecNumber evidence="2">4.2.99.18</ecNumber>
    </recommendedName>
</protein>
<dbReference type="GO" id="GO:0140078">
    <property type="term" value="F:class I DNA-(apurinic or apyrimidinic site) endonuclease activity"/>
    <property type="evidence" value="ECO:0007669"/>
    <property type="project" value="UniProtKB-EC"/>
</dbReference>
<name>A0A4R3L057_9FIRM</name>
<dbReference type="PANTHER" id="PTHR10242">
    <property type="entry name" value="8-OXOGUANINE DNA GLYCOSYLASE"/>
    <property type="match status" value="1"/>
</dbReference>
<dbReference type="GO" id="GO:0008534">
    <property type="term" value="F:oxidized purine nucleobase lesion DNA N-glycosylase activity"/>
    <property type="evidence" value="ECO:0007669"/>
    <property type="project" value="InterPro"/>
</dbReference>
<keyword evidence="7" id="KW-0511">Multifunctional enzyme</keyword>
<evidence type="ECO:0000256" key="4">
    <source>
        <dbReference type="ARBA" id="ARBA00022801"/>
    </source>
</evidence>
<evidence type="ECO:0000259" key="10">
    <source>
        <dbReference type="SMART" id="SM00478"/>
    </source>
</evidence>
<evidence type="ECO:0000256" key="2">
    <source>
        <dbReference type="ARBA" id="ARBA00012720"/>
    </source>
</evidence>
<evidence type="ECO:0000256" key="7">
    <source>
        <dbReference type="ARBA" id="ARBA00023268"/>
    </source>
</evidence>
<dbReference type="OrthoDB" id="9798522at2"/>
<organism evidence="11 12">
    <name type="scientific">Keratinibaculum paraultunense</name>
    <dbReference type="NCBI Taxonomy" id="1278232"/>
    <lineage>
        <taxon>Bacteria</taxon>
        <taxon>Bacillati</taxon>
        <taxon>Bacillota</taxon>
        <taxon>Tissierellia</taxon>
        <taxon>Tissierellales</taxon>
        <taxon>Tepidimicrobiaceae</taxon>
        <taxon>Keratinibaculum</taxon>
    </lineage>
</organism>
<comment type="similarity">
    <text evidence="1">Belongs to the type-1 OGG1 family.</text>
</comment>
<gene>
    <name evidence="11" type="ORF">EDD65_10145</name>
</gene>
<evidence type="ECO:0000313" key="12">
    <source>
        <dbReference type="Proteomes" id="UP000294567"/>
    </source>
</evidence>
<dbReference type="InterPro" id="IPR003265">
    <property type="entry name" value="HhH-GPD_domain"/>
</dbReference>
<dbReference type="GO" id="GO:0006289">
    <property type="term" value="P:nucleotide-excision repair"/>
    <property type="evidence" value="ECO:0007669"/>
    <property type="project" value="InterPro"/>
</dbReference>
<keyword evidence="5" id="KW-0234">DNA repair</keyword>
<dbReference type="Proteomes" id="UP000294567">
    <property type="component" value="Unassembled WGS sequence"/>
</dbReference>
<comment type="catalytic activity">
    <reaction evidence="9">
        <text>2'-deoxyribonucleotide-(2'-deoxyribose 5'-phosphate)-2'-deoxyribonucleotide-DNA = a 3'-end 2'-deoxyribonucleotide-(2,3-dehydro-2,3-deoxyribose 5'-phosphate)-DNA + a 5'-end 5'-phospho-2'-deoxyribonucleoside-DNA + H(+)</text>
        <dbReference type="Rhea" id="RHEA:66592"/>
        <dbReference type="Rhea" id="RHEA-COMP:13180"/>
        <dbReference type="Rhea" id="RHEA-COMP:16897"/>
        <dbReference type="Rhea" id="RHEA-COMP:17067"/>
        <dbReference type="ChEBI" id="CHEBI:15378"/>
        <dbReference type="ChEBI" id="CHEBI:136412"/>
        <dbReference type="ChEBI" id="CHEBI:157695"/>
        <dbReference type="ChEBI" id="CHEBI:167181"/>
        <dbReference type="EC" id="4.2.99.18"/>
    </reaction>
</comment>
<sequence>MDYNIIERSNKVIVKDMNDFNPKHIFECGQAFRWQIEEDRSYTIVHNGKILNVKKEGEDVVFSNTNILDFYDIWYDYFDLGRDYSRIKDELSKDPVLKEAIKFGEGIRILNQDPFETTISFIISANNQIPRIKRSIELISQNYGKFIGLYNGKKYFSFPSPNILAEAKEEELEKNCRVGYRAKYIINTSNMINNKKVDLDKLFKISTEEAKETLMQLPGVGPKVSSCILLFSLNKSDAFPVDVWVKRVMEHFYLKENIMNEKIAMYAKEKFGSLAGFAQQYLFYYARELGIGRKSNKGNMSI</sequence>
<dbReference type="Gene3D" id="1.10.340.30">
    <property type="entry name" value="Hypothetical protein, domain 2"/>
    <property type="match status" value="1"/>
</dbReference>
<accession>A0A4R3L057</accession>
<feature type="domain" description="HhH-GPD" evidence="10">
    <location>
        <begin position="123"/>
        <end position="287"/>
    </location>
</feature>
<dbReference type="GO" id="GO:0003684">
    <property type="term" value="F:damaged DNA binding"/>
    <property type="evidence" value="ECO:0007669"/>
    <property type="project" value="InterPro"/>
</dbReference>
<dbReference type="InterPro" id="IPR011257">
    <property type="entry name" value="DNA_glycosylase"/>
</dbReference>
<evidence type="ECO:0000313" key="11">
    <source>
        <dbReference type="EMBL" id="TCS91545.1"/>
    </source>
</evidence>